<name>A0A1W9P026_UNCC3</name>
<reference evidence="3" key="1">
    <citation type="submission" date="2017-03" db="EMBL/GenBank/DDBJ databases">
        <title>Novel pathways for hydrocarbon cycling and metabolic interdependencies in hydrothermal sediment communities.</title>
        <authorList>
            <person name="Dombrowski N."/>
            <person name="Seitz K."/>
            <person name="Teske A."/>
            <person name="Baker B."/>
        </authorList>
    </citation>
    <scope>NUCLEOTIDE SEQUENCE [LARGE SCALE GENOMIC DNA]</scope>
</reference>
<proteinExistence type="predicted"/>
<evidence type="ECO:0000256" key="1">
    <source>
        <dbReference type="SAM" id="Phobius"/>
    </source>
</evidence>
<feature type="transmembrane region" description="Helical" evidence="1">
    <location>
        <begin position="12"/>
        <end position="30"/>
    </location>
</feature>
<dbReference type="EMBL" id="MZGJ01000001">
    <property type="protein sequence ID" value="OQX51600.1"/>
    <property type="molecule type" value="Genomic_DNA"/>
</dbReference>
<dbReference type="STRING" id="1968527.B5M47_00180"/>
<keyword evidence="1" id="KW-0472">Membrane</keyword>
<protein>
    <submittedName>
        <fullName evidence="2">Uncharacterized protein</fullName>
    </submittedName>
</protein>
<evidence type="ECO:0000313" key="2">
    <source>
        <dbReference type="EMBL" id="OQX51600.1"/>
    </source>
</evidence>
<sequence length="326" mass="36129">MPHIRLNRKAKIFAGLAGIIVLALGTYLYTRQFTPPKKETIDPFSDLSPVHVSIPQDIWRFSFSLGRLPSKLKIYQVGFQSLPSPAYTFLVNLAKDLNFPNEVQPTGSGDILKIYYQQRSLSVNYKNGTVKYSSHPQSQTGLLALPASGATSAENAYTFLKNQHLIGNSFSYQNSFIEEINLNASIGITSTQKSLAGRTITFFAKLDGIPVYGNYLNPYVMLNAENKIFAFSSSLAEFSPSPDYAAVTIKSQKEVQKDLQNGEGKTFVSCPQLPQAESVTVTKGELIYYQNPKANIISPIFKLTVRAKKGDQECNAIIYLDAGRKR</sequence>
<keyword evidence="1" id="KW-0812">Transmembrane</keyword>
<keyword evidence="1" id="KW-1133">Transmembrane helix</keyword>
<comment type="caution">
    <text evidence="2">The sequence shown here is derived from an EMBL/GenBank/DDBJ whole genome shotgun (WGS) entry which is preliminary data.</text>
</comment>
<dbReference type="AlphaFoldDB" id="A0A1W9P026"/>
<accession>A0A1W9P026</accession>
<organism evidence="2 3">
    <name type="scientific">candidate division CPR3 bacterium 4484_211</name>
    <dbReference type="NCBI Taxonomy" id="1968527"/>
    <lineage>
        <taxon>Bacteria</taxon>
        <taxon>Bacteria division CPR3</taxon>
    </lineage>
</organism>
<gene>
    <name evidence="2" type="ORF">B5M47_00180</name>
</gene>
<dbReference type="Proteomes" id="UP000192520">
    <property type="component" value="Unassembled WGS sequence"/>
</dbReference>
<evidence type="ECO:0000313" key="3">
    <source>
        <dbReference type="Proteomes" id="UP000192520"/>
    </source>
</evidence>